<keyword evidence="7 14" id="KW-0812">Transmembrane</keyword>
<dbReference type="InterPro" id="IPR035965">
    <property type="entry name" value="PAS-like_dom_sf"/>
</dbReference>
<dbReference type="PROSITE" id="PS50885">
    <property type="entry name" value="HAMP"/>
    <property type="match status" value="1"/>
</dbReference>
<dbReference type="InterPro" id="IPR036097">
    <property type="entry name" value="HisK_dim/P_sf"/>
</dbReference>
<dbReference type="CDD" id="cd00130">
    <property type="entry name" value="PAS"/>
    <property type="match status" value="1"/>
</dbReference>
<dbReference type="AlphaFoldDB" id="Q1JW65"/>
<dbReference type="SMART" id="SM00387">
    <property type="entry name" value="HATPase_c"/>
    <property type="match status" value="1"/>
</dbReference>
<protein>
    <recommendedName>
        <fullName evidence="3">histidine kinase</fullName>
        <ecNumber evidence="3">2.7.13.3</ecNumber>
    </recommendedName>
</protein>
<feature type="domain" description="PAS" evidence="16">
    <location>
        <begin position="435"/>
        <end position="505"/>
    </location>
</feature>
<evidence type="ECO:0000256" key="3">
    <source>
        <dbReference type="ARBA" id="ARBA00012438"/>
    </source>
</evidence>
<keyword evidence="19" id="KW-1185">Reference proteome</keyword>
<dbReference type="EMBL" id="AAEW02000024">
    <property type="protein sequence ID" value="EAT14503.1"/>
    <property type="molecule type" value="Genomic_DNA"/>
</dbReference>
<evidence type="ECO:0000256" key="9">
    <source>
        <dbReference type="ARBA" id="ARBA00022777"/>
    </source>
</evidence>
<feature type="transmembrane region" description="Helical" evidence="14">
    <location>
        <begin position="12"/>
        <end position="37"/>
    </location>
</feature>
<name>Q1JW65_DESA6</name>
<dbReference type="NCBIfam" id="TIGR00229">
    <property type="entry name" value="sensory_box"/>
    <property type="match status" value="1"/>
</dbReference>
<dbReference type="InterPro" id="IPR013767">
    <property type="entry name" value="PAS_fold"/>
</dbReference>
<evidence type="ECO:0000256" key="6">
    <source>
        <dbReference type="ARBA" id="ARBA00022679"/>
    </source>
</evidence>
<evidence type="ECO:0000256" key="4">
    <source>
        <dbReference type="ARBA" id="ARBA00022475"/>
    </source>
</evidence>
<dbReference type="InterPro" id="IPR005467">
    <property type="entry name" value="His_kinase_dom"/>
</dbReference>
<feature type="domain" description="Histidine kinase" evidence="15">
    <location>
        <begin position="566"/>
        <end position="781"/>
    </location>
</feature>
<dbReference type="Gene3D" id="3.30.565.10">
    <property type="entry name" value="Histidine kinase-like ATPase, C-terminal domain"/>
    <property type="match status" value="1"/>
</dbReference>
<gene>
    <name evidence="18" type="ORF">Dace_0293</name>
</gene>
<evidence type="ECO:0000256" key="14">
    <source>
        <dbReference type="SAM" id="Phobius"/>
    </source>
</evidence>
<evidence type="ECO:0000256" key="7">
    <source>
        <dbReference type="ARBA" id="ARBA00022692"/>
    </source>
</evidence>
<dbReference type="InterPro" id="IPR017232">
    <property type="entry name" value="NtrY"/>
</dbReference>
<feature type="domain" description="HAMP" evidence="17">
    <location>
        <begin position="364"/>
        <end position="416"/>
    </location>
</feature>
<dbReference type="InterPro" id="IPR045671">
    <property type="entry name" value="NtrY-like_N"/>
</dbReference>
<keyword evidence="4" id="KW-1003">Cell membrane</keyword>
<evidence type="ECO:0000256" key="8">
    <source>
        <dbReference type="ARBA" id="ARBA00022741"/>
    </source>
</evidence>
<dbReference type="InterPro" id="IPR000014">
    <property type="entry name" value="PAS"/>
</dbReference>
<dbReference type="GO" id="GO:0000155">
    <property type="term" value="F:phosphorelay sensor kinase activity"/>
    <property type="evidence" value="ECO:0007669"/>
    <property type="project" value="InterPro"/>
</dbReference>
<keyword evidence="9 18" id="KW-0418">Kinase</keyword>
<feature type="transmembrane region" description="Helical" evidence="14">
    <location>
        <begin position="58"/>
        <end position="77"/>
    </location>
</feature>
<reference evidence="18" key="1">
    <citation type="submission" date="2006-05" db="EMBL/GenBank/DDBJ databases">
        <title>Annotation of the draft genome assembly of Desulfuromonas acetoxidans DSM 684.</title>
        <authorList>
            <consortium name="US DOE Joint Genome Institute (JGI-ORNL)"/>
            <person name="Larimer F."/>
            <person name="Land M."/>
            <person name="Hauser L."/>
        </authorList>
    </citation>
    <scope>NUCLEOTIDE SEQUENCE [LARGE SCALE GENOMIC DNA]</scope>
    <source>
        <strain evidence="18">DSM 684</strain>
    </source>
</reference>
<dbReference type="InterPro" id="IPR003661">
    <property type="entry name" value="HisK_dim/P_dom"/>
</dbReference>
<dbReference type="GO" id="GO:0005524">
    <property type="term" value="F:ATP binding"/>
    <property type="evidence" value="ECO:0007669"/>
    <property type="project" value="UniProtKB-KW"/>
</dbReference>
<dbReference type="SMART" id="SM00091">
    <property type="entry name" value="PAS"/>
    <property type="match status" value="1"/>
</dbReference>
<dbReference type="SMART" id="SM00304">
    <property type="entry name" value="HAMP"/>
    <property type="match status" value="1"/>
</dbReference>
<keyword evidence="5" id="KW-0597">Phosphoprotein</keyword>
<organism evidence="18 19">
    <name type="scientific">Desulfuromonas acetoxidans (strain DSM 684 / 11070)</name>
    <dbReference type="NCBI Taxonomy" id="281689"/>
    <lineage>
        <taxon>Bacteria</taxon>
        <taxon>Pseudomonadati</taxon>
        <taxon>Thermodesulfobacteriota</taxon>
        <taxon>Desulfuromonadia</taxon>
        <taxon>Desulfuromonadales</taxon>
        <taxon>Desulfuromonadaceae</taxon>
        <taxon>Desulfuromonas</taxon>
    </lineage>
</organism>
<dbReference type="GO" id="GO:0006355">
    <property type="term" value="P:regulation of DNA-templated transcription"/>
    <property type="evidence" value="ECO:0007669"/>
    <property type="project" value="InterPro"/>
</dbReference>
<comment type="catalytic activity">
    <reaction evidence="1">
        <text>ATP + protein L-histidine = ADP + protein N-phospho-L-histidine.</text>
        <dbReference type="EC" id="2.7.13.3"/>
    </reaction>
</comment>
<evidence type="ECO:0000256" key="12">
    <source>
        <dbReference type="ARBA" id="ARBA00023012"/>
    </source>
</evidence>
<evidence type="ECO:0000313" key="19">
    <source>
        <dbReference type="Proteomes" id="UP000005695"/>
    </source>
</evidence>
<keyword evidence="13 14" id="KW-0472">Membrane</keyword>
<keyword evidence="12" id="KW-0902">Two-component regulatory system</keyword>
<comment type="subcellular location">
    <subcellularLocation>
        <location evidence="2">Cell membrane</location>
        <topology evidence="2">Multi-pass membrane protein</topology>
    </subcellularLocation>
</comment>
<dbReference type="Pfam" id="PF00672">
    <property type="entry name" value="HAMP"/>
    <property type="match status" value="1"/>
</dbReference>
<dbReference type="PANTHER" id="PTHR43065:SF42">
    <property type="entry name" value="TWO-COMPONENT SENSOR PPRA"/>
    <property type="match status" value="1"/>
</dbReference>
<dbReference type="Gene3D" id="1.10.287.130">
    <property type="match status" value="1"/>
</dbReference>
<evidence type="ECO:0000313" key="18">
    <source>
        <dbReference type="EMBL" id="EAT14503.1"/>
    </source>
</evidence>
<comment type="caution">
    <text evidence="18">The sequence shown here is derived from an EMBL/GenBank/DDBJ whole genome shotgun (WGS) entry which is preliminary data.</text>
</comment>
<dbReference type="PRINTS" id="PR00344">
    <property type="entry name" value="BCTRLSENSOR"/>
</dbReference>
<dbReference type="InterPro" id="IPR036890">
    <property type="entry name" value="HATPase_C_sf"/>
</dbReference>
<keyword evidence="6" id="KW-0808">Transferase</keyword>
<dbReference type="Proteomes" id="UP000005695">
    <property type="component" value="Unassembled WGS sequence"/>
</dbReference>
<evidence type="ECO:0000256" key="13">
    <source>
        <dbReference type="ARBA" id="ARBA00023136"/>
    </source>
</evidence>
<dbReference type="InterPro" id="IPR004358">
    <property type="entry name" value="Sig_transdc_His_kin-like_C"/>
</dbReference>
<dbReference type="Pfam" id="PF00989">
    <property type="entry name" value="PAS"/>
    <property type="match status" value="1"/>
</dbReference>
<keyword evidence="8" id="KW-0547">Nucleotide-binding</keyword>
<dbReference type="Pfam" id="PF02518">
    <property type="entry name" value="HATPase_c"/>
    <property type="match status" value="1"/>
</dbReference>
<dbReference type="CDD" id="cd06225">
    <property type="entry name" value="HAMP"/>
    <property type="match status" value="1"/>
</dbReference>
<dbReference type="PIRSF" id="PIRSF037532">
    <property type="entry name" value="STHK_NtrY"/>
    <property type="match status" value="1"/>
</dbReference>
<dbReference type="SUPFAM" id="SSF158472">
    <property type="entry name" value="HAMP domain-like"/>
    <property type="match status" value="1"/>
</dbReference>
<dbReference type="CDD" id="cd00082">
    <property type="entry name" value="HisKA"/>
    <property type="match status" value="1"/>
</dbReference>
<evidence type="ECO:0000256" key="11">
    <source>
        <dbReference type="ARBA" id="ARBA00022989"/>
    </source>
</evidence>
<dbReference type="SMART" id="SM00388">
    <property type="entry name" value="HisKA"/>
    <property type="match status" value="1"/>
</dbReference>
<evidence type="ECO:0000256" key="2">
    <source>
        <dbReference type="ARBA" id="ARBA00004651"/>
    </source>
</evidence>
<evidence type="ECO:0000256" key="10">
    <source>
        <dbReference type="ARBA" id="ARBA00022840"/>
    </source>
</evidence>
<reference evidence="18" key="2">
    <citation type="submission" date="2006-05" db="EMBL/GenBank/DDBJ databases">
        <title>Sequencing of the draft genome and assembly of Desulfuromonas acetoxidans DSM 684.</title>
        <authorList>
            <consortium name="US DOE Joint Genome Institute (JGI-PGF)"/>
            <person name="Copeland A."/>
            <person name="Lucas S."/>
            <person name="Lapidus A."/>
            <person name="Barry K."/>
            <person name="Detter J.C."/>
            <person name="Glavina del Rio T."/>
            <person name="Hammon N."/>
            <person name="Israni S."/>
            <person name="Dalin E."/>
            <person name="Tice H."/>
            <person name="Bruce D."/>
            <person name="Pitluck S."/>
            <person name="Richardson P."/>
        </authorList>
    </citation>
    <scope>NUCLEOTIDE SEQUENCE [LARGE SCALE GENOMIC DNA]</scope>
    <source>
        <strain evidence="18">DSM 684</strain>
    </source>
</reference>
<evidence type="ECO:0000256" key="5">
    <source>
        <dbReference type="ARBA" id="ARBA00022553"/>
    </source>
</evidence>
<dbReference type="PROSITE" id="PS50109">
    <property type="entry name" value="HIS_KIN"/>
    <property type="match status" value="1"/>
</dbReference>
<dbReference type="CDD" id="cd00075">
    <property type="entry name" value="HATPase"/>
    <property type="match status" value="1"/>
</dbReference>
<accession>Q1JW65</accession>
<feature type="transmembrane region" description="Helical" evidence="14">
    <location>
        <begin position="89"/>
        <end position="114"/>
    </location>
</feature>
<dbReference type="PROSITE" id="PS50112">
    <property type="entry name" value="PAS"/>
    <property type="match status" value="1"/>
</dbReference>
<dbReference type="SUPFAM" id="SSF55785">
    <property type="entry name" value="PYP-like sensor domain (PAS domain)"/>
    <property type="match status" value="1"/>
</dbReference>
<dbReference type="Gene3D" id="3.30.450.20">
    <property type="entry name" value="PAS domain"/>
    <property type="match status" value="1"/>
</dbReference>
<keyword evidence="11 14" id="KW-1133">Transmembrane helix</keyword>
<evidence type="ECO:0000259" key="15">
    <source>
        <dbReference type="PROSITE" id="PS50109"/>
    </source>
</evidence>
<feature type="transmembrane region" description="Helical" evidence="14">
    <location>
        <begin position="340"/>
        <end position="360"/>
    </location>
</feature>
<dbReference type="InterPro" id="IPR003594">
    <property type="entry name" value="HATPase_dom"/>
</dbReference>
<dbReference type="GO" id="GO:0005886">
    <property type="term" value="C:plasma membrane"/>
    <property type="evidence" value="ECO:0007669"/>
    <property type="project" value="UniProtKB-SubCell"/>
</dbReference>
<proteinExistence type="predicted"/>
<evidence type="ECO:0000256" key="1">
    <source>
        <dbReference type="ARBA" id="ARBA00000085"/>
    </source>
</evidence>
<dbReference type="SUPFAM" id="SSF55874">
    <property type="entry name" value="ATPase domain of HSP90 chaperone/DNA topoisomerase II/histidine kinase"/>
    <property type="match status" value="1"/>
</dbReference>
<dbReference type="PANTHER" id="PTHR43065">
    <property type="entry name" value="SENSOR HISTIDINE KINASE"/>
    <property type="match status" value="1"/>
</dbReference>
<dbReference type="EC" id="2.7.13.3" evidence="3"/>
<dbReference type="Pfam" id="PF19312">
    <property type="entry name" value="NtrY_N"/>
    <property type="match status" value="1"/>
</dbReference>
<evidence type="ECO:0000259" key="16">
    <source>
        <dbReference type="PROSITE" id="PS50112"/>
    </source>
</evidence>
<dbReference type="SUPFAM" id="SSF47384">
    <property type="entry name" value="Homodimeric domain of signal transducing histidine kinase"/>
    <property type="match status" value="1"/>
</dbReference>
<dbReference type="InterPro" id="IPR003660">
    <property type="entry name" value="HAMP_dom"/>
</dbReference>
<dbReference type="Gene3D" id="6.10.340.10">
    <property type="match status" value="1"/>
</dbReference>
<evidence type="ECO:0000259" key="17">
    <source>
        <dbReference type="PROSITE" id="PS50885"/>
    </source>
</evidence>
<dbReference type="Pfam" id="PF00512">
    <property type="entry name" value="HisKA"/>
    <property type="match status" value="1"/>
</dbReference>
<keyword evidence="10" id="KW-0067">ATP-binding</keyword>
<sequence length="782" mass="88514">MLLRQPLQAAFFIAVAAPPNPCNDVIFIAFTCLGNLFMAENKKQHTPEIRKRRREWGLILFIVTLLVALPFFEKQIYEQTSQVQLSNNILVLALINMNILLIILFLFLIIRNLFKLFLERRRNIPGARLRTKLVVTFVSLSLIPTMLLFFASAGFITNSIENWFSTEIEKSLTESLDVAQTYYKNSQSNALYYAEQLAEQVKDGKLLNEDKLEELEVLISLKQKEYNLGIVEVFSSTHEELVRVANPNVPLSEFTDPGSDVIQEALEGKLFTRITPIGKADLIRGVVPVRSNWNANDIVGVVVVNYHVPYSLVSKMQEISSSYQQYKEAQQLKGKVKQGYIAILLLIALVIIFLATWFGFRLARSITVPLQELVLATKRISTDNLDVTLPVPGDDEIGILIDAFDKMTTALRDERYKIKLAHDELQNSNIELDQRRRYMEIVLKNVTAGVISVDSQGIITTINKSAETMLKIRSNRVLGKRYQEVVTSEQLYLIKGFLGELISSGKESIRRQISLSIQGQQLTLLLNVSSLHDENDQFMGTVVVFDDLTQLQKAQRMAAWREVARRIAHEIKNPLTPVQLSAQRLRRRYLDRFDKDDVVFDECTKMIITQVDELKNLVNEFSNFARMPASNPTPQDLNNIISETLVLYQQGHKEIRFNFAKADGLEKLNLDKDQIKRVIINLIDNAIHAVENNATTAEISLKTEVNTSLQMVTLTISDNGCGIADADKPRMFEPYFSTKNTGTGLGLAIVATIISDHNGYIRVKDHIPTGTEIIIELPLPSV</sequence>